<comment type="caution">
    <text evidence="3">The sequence shown here is derived from an EMBL/GenBank/DDBJ whole genome shotgun (WGS) entry which is preliminary data.</text>
</comment>
<evidence type="ECO:0000313" key="3">
    <source>
        <dbReference type="EMBL" id="MFD1361795.1"/>
    </source>
</evidence>
<sequence>MTLKNRFVKWTMTILLTISLLLIIGFIYERIGRNADMKKYPPVGETVEYDGEKIHYINEGSGDGTVVFTSGSGTSSPYADMYHLQEEISSSAEAIIYERPGYGWSDTTSLERSISNITDEMEAIITAASENNAYIFVGHSMAALEIFAFAQKYPEKVKGIVLIDGVNPDYASQMGNLVPISIHGARTLKNIGGLRLYSKIGGSLIQNNHLPESKHDQAAAITLDKMWNSTMIAERKALNRNGESVTNGGKLRNIPLVIFSAAQNPMEGWADSQEQLTSWSENAKQIWIDTDNHFIHYEEPDRIIREIDHLLE</sequence>
<protein>
    <submittedName>
        <fullName evidence="3">Alpha/beta fold hydrolase</fullName>
    </submittedName>
</protein>
<reference evidence="4" key="1">
    <citation type="journal article" date="2019" name="Int. J. Syst. Evol. Microbiol.">
        <title>The Global Catalogue of Microorganisms (GCM) 10K type strain sequencing project: providing services to taxonomists for standard genome sequencing and annotation.</title>
        <authorList>
            <consortium name="The Broad Institute Genomics Platform"/>
            <consortium name="The Broad Institute Genome Sequencing Center for Infectious Disease"/>
            <person name="Wu L."/>
            <person name="Ma J."/>
        </authorList>
    </citation>
    <scope>NUCLEOTIDE SEQUENCE [LARGE SCALE GENOMIC DNA]</scope>
    <source>
        <strain evidence="4">CCUG 54822</strain>
    </source>
</reference>
<evidence type="ECO:0000259" key="2">
    <source>
        <dbReference type="Pfam" id="PF00561"/>
    </source>
</evidence>
<dbReference type="PANTHER" id="PTHR42886:SF29">
    <property type="entry name" value="PUMMELIG, ISOFORM A"/>
    <property type="match status" value="1"/>
</dbReference>
<dbReference type="EMBL" id="JBHTNH010000019">
    <property type="protein sequence ID" value="MFD1361795.1"/>
    <property type="molecule type" value="Genomic_DNA"/>
</dbReference>
<gene>
    <name evidence="3" type="ORF">ACFQ4A_09025</name>
</gene>
<keyword evidence="1" id="KW-1133">Transmembrane helix</keyword>
<dbReference type="InterPro" id="IPR029058">
    <property type="entry name" value="AB_hydrolase_fold"/>
</dbReference>
<keyword evidence="4" id="KW-1185">Reference proteome</keyword>
<accession>A0ABW3ZTS9</accession>
<evidence type="ECO:0000313" key="4">
    <source>
        <dbReference type="Proteomes" id="UP001597178"/>
    </source>
</evidence>
<feature type="transmembrane region" description="Helical" evidence="1">
    <location>
        <begin position="7"/>
        <end position="28"/>
    </location>
</feature>
<feature type="domain" description="AB hydrolase-1" evidence="2">
    <location>
        <begin position="71"/>
        <end position="300"/>
    </location>
</feature>
<dbReference type="Gene3D" id="3.40.50.1820">
    <property type="entry name" value="alpha/beta hydrolase"/>
    <property type="match status" value="1"/>
</dbReference>
<keyword evidence="1" id="KW-0472">Membrane</keyword>
<proteinExistence type="predicted"/>
<dbReference type="InterPro" id="IPR000639">
    <property type="entry name" value="Epox_hydrolase-like"/>
</dbReference>
<dbReference type="PRINTS" id="PR00412">
    <property type="entry name" value="EPOXHYDRLASE"/>
</dbReference>
<dbReference type="Proteomes" id="UP001597178">
    <property type="component" value="Unassembled WGS sequence"/>
</dbReference>
<evidence type="ECO:0000256" key="1">
    <source>
        <dbReference type="SAM" id="Phobius"/>
    </source>
</evidence>
<dbReference type="GO" id="GO:0016787">
    <property type="term" value="F:hydrolase activity"/>
    <property type="evidence" value="ECO:0007669"/>
    <property type="project" value="UniProtKB-KW"/>
</dbReference>
<dbReference type="Pfam" id="PF00561">
    <property type="entry name" value="Abhydrolase_1"/>
    <property type="match status" value="1"/>
</dbReference>
<dbReference type="PANTHER" id="PTHR42886">
    <property type="entry name" value="RE40534P-RELATED"/>
    <property type="match status" value="1"/>
</dbReference>
<keyword evidence="1" id="KW-0812">Transmembrane</keyword>
<dbReference type="RefSeq" id="WP_382399705.1">
    <property type="nucleotide sequence ID" value="NZ_JBHTNH010000019.1"/>
</dbReference>
<name>A0ABW3ZTS9_9BACI</name>
<keyword evidence="3" id="KW-0378">Hydrolase</keyword>
<dbReference type="SUPFAM" id="SSF53474">
    <property type="entry name" value="alpha/beta-Hydrolases"/>
    <property type="match status" value="1"/>
</dbReference>
<organism evidence="3 4">
    <name type="scientific">Lentibacillus salinarum</name>
    <dbReference type="NCBI Taxonomy" id="446820"/>
    <lineage>
        <taxon>Bacteria</taxon>
        <taxon>Bacillati</taxon>
        <taxon>Bacillota</taxon>
        <taxon>Bacilli</taxon>
        <taxon>Bacillales</taxon>
        <taxon>Bacillaceae</taxon>
        <taxon>Lentibacillus</taxon>
    </lineage>
</organism>
<dbReference type="InterPro" id="IPR000073">
    <property type="entry name" value="AB_hydrolase_1"/>
</dbReference>